<protein>
    <submittedName>
        <fullName evidence="2">Uncharacterized protein</fullName>
    </submittedName>
</protein>
<proteinExistence type="predicted"/>
<feature type="compositionally biased region" description="Acidic residues" evidence="1">
    <location>
        <begin position="189"/>
        <end position="200"/>
    </location>
</feature>
<feature type="compositionally biased region" description="Basic residues" evidence="1">
    <location>
        <begin position="636"/>
        <end position="645"/>
    </location>
</feature>
<feature type="region of interest" description="Disordered" evidence="1">
    <location>
        <begin position="35"/>
        <end position="71"/>
    </location>
</feature>
<dbReference type="AlphaFoldDB" id="A0A2A9NQD5"/>
<feature type="region of interest" description="Disordered" evidence="1">
    <location>
        <begin position="500"/>
        <end position="522"/>
    </location>
</feature>
<dbReference type="Proteomes" id="UP000242287">
    <property type="component" value="Unassembled WGS sequence"/>
</dbReference>
<feature type="region of interest" description="Disordered" evidence="1">
    <location>
        <begin position="552"/>
        <end position="572"/>
    </location>
</feature>
<evidence type="ECO:0000313" key="2">
    <source>
        <dbReference type="EMBL" id="PFH53185.1"/>
    </source>
</evidence>
<feature type="compositionally biased region" description="Polar residues" evidence="1">
    <location>
        <begin position="662"/>
        <end position="677"/>
    </location>
</feature>
<name>A0A2A9NQD5_9AGAR</name>
<dbReference type="STRING" id="703135.A0A2A9NQD5"/>
<dbReference type="OrthoDB" id="6288785at2759"/>
<feature type="compositionally biased region" description="Polar residues" evidence="1">
    <location>
        <begin position="624"/>
        <end position="635"/>
    </location>
</feature>
<keyword evidence="3" id="KW-1185">Reference proteome</keyword>
<feature type="region of interest" description="Disordered" evidence="1">
    <location>
        <begin position="113"/>
        <end position="139"/>
    </location>
</feature>
<evidence type="ECO:0000256" key="1">
    <source>
        <dbReference type="SAM" id="MobiDB-lite"/>
    </source>
</evidence>
<feature type="region of interest" description="Disordered" evidence="1">
    <location>
        <begin position="189"/>
        <end position="222"/>
    </location>
</feature>
<evidence type="ECO:0000313" key="3">
    <source>
        <dbReference type="Proteomes" id="UP000242287"/>
    </source>
</evidence>
<organism evidence="2 3">
    <name type="scientific">Amanita thiersii Skay4041</name>
    <dbReference type="NCBI Taxonomy" id="703135"/>
    <lineage>
        <taxon>Eukaryota</taxon>
        <taxon>Fungi</taxon>
        <taxon>Dikarya</taxon>
        <taxon>Basidiomycota</taxon>
        <taxon>Agaricomycotina</taxon>
        <taxon>Agaricomycetes</taxon>
        <taxon>Agaricomycetidae</taxon>
        <taxon>Agaricales</taxon>
        <taxon>Pluteineae</taxon>
        <taxon>Amanitaceae</taxon>
        <taxon>Amanita</taxon>
    </lineage>
</organism>
<accession>A0A2A9NQD5</accession>
<reference evidence="2 3" key="1">
    <citation type="submission" date="2014-02" db="EMBL/GenBank/DDBJ databases">
        <title>Transposable element dynamics among asymbiotic and ectomycorrhizal Amanita fungi.</title>
        <authorList>
            <consortium name="DOE Joint Genome Institute"/>
            <person name="Hess J."/>
            <person name="Skrede I."/>
            <person name="Wolfe B."/>
            <person name="LaButti K."/>
            <person name="Ohm R.A."/>
            <person name="Grigoriev I.V."/>
            <person name="Pringle A."/>
        </authorList>
    </citation>
    <scope>NUCLEOTIDE SEQUENCE [LARGE SCALE GENOMIC DNA]</scope>
    <source>
        <strain evidence="2 3">SKay4041</strain>
    </source>
</reference>
<feature type="compositionally biased region" description="Acidic residues" evidence="1">
    <location>
        <begin position="788"/>
        <end position="799"/>
    </location>
</feature>
<feature type="compositionally biased region" description="Basic and acidic residues" evidence="1">
    <location>
        <begin position="888"/>
        <end position="902"/>
    </location>
</feature>
<feature type="region of interest" description="Disordered" evidence="1">
    <location>
        <begin position="615"/>
        <end position="953"/>
    </location>
</feature>
<sequence length="953" mass="105919">MINSAQVFSPQPSHNPQDNLRVLKSPLKPAFLRSPLKSSHVGYADPRRSMSPAKLRQSGSQALDLDEEDSDEDEIILVEGDHPRVVEEEKDLVILEDIEIPLEPQLFSSAFQHSQQVPLCSPSESPQTPRRRSTSRNSLHRAVLIRSAQRAVLRAEKDRQEEMEEMEVLGTVYGDEIVPEYIDQELEANSDEEEELDDGTGTEHATQDSEEQGTRGRSPHRSMLREGLERIWPFRRFSSVTEQTSEESSISNDITTPRQISSASAVGDLRQNTTYNDVEMQEDSDELQMEVQGGDVDPIYDNMGGKRNLGAFRTPQPRSTYRQFGQLRSVRRNVFGLQTLAQGGPHIDQEIVDTRSSAMNATRYSFGVGGPRRILIEEPWRVKDLIVPLKADDPPKILDDASDFPITPRTDPHDTPKTVRPLVDEEERKAIRERRRSALRDMDTFFVGGIPGKGTSPVKKTVSQRTSLVPEIPDIYLMPPSTHSRLVLSSQMVQELDGFTTPFTTRDNPEPVAKEDDEDDELDTRSLLEKMKETVEGMKRRRSIPIISQTVASPVQESKDERSGIFAPVAPRQDIAKETQATQSETLPIAVVDSGASDMVGMRSVNSFLESQQQFGVEAEAESQDQPTPLPVNTHQTRRTTRSRSRTASVEPEGVRYDTVPEQPSDQRADTAVNTRQTRTRVKIMEQHRKTSSSVSRAKGKRRGTKIPTEAEESDTQGETKNDEIVNAPESSGVESDEQEKTPTPAGRQRRKQKSQAAAAASTLGKVGQNLSSMTPGKGKQPAKVVEESGDDDPLDNYEEPSTSKPTTAYKPAKSQTQVKGKSKFQPVKEEEAGVDTTRTKHTTRSGRTRTLTAPNDAMVKNQTIGRTPATRSGGRKTPASAPSGAISDHRENEPGDKENNRTARSKVLAEGTKVKISRSRRMGATTSKDTVVKVEEQEVSAPKRVTRTRTRT</sequence>
<dbReference type="EMBL" id="KZ301975">
    <property type="protein sequence ID" value="PFH53185.1"/>
    <property type="molecule type" value="Genomic_DNA"/>
</dbReference>
<gene>
    <name evidence="2" type="ORF">AMATHDRAFT_55678</name>
</gene>